<feature type="region of interest" description="Disordered" evidence="1">
    <location>
        <begin position="46"/>
        <end position="81"/>
    </location>
</feature>
<proteinExistence type="predicted"/>
<evidence type="ECO:0000256" key="1">
    <source>
        <dbReference type="SAM" id="MobiDB-lite"/>
    </source>
</evidence>
<dbReference type="AlphaFoldDB" id="A0A2H0W9U1"/>
<reference evidence="4" key="1">
    <citation type="submission" date="2017-09" db="EMBL/GenBank/DDBJ databases">
        <title>Depth-based differentiation of microbial function through sediment-hosted aquifers and enrichment of novel symbionts in the deep terrestrial subsurface.</title>
        <authorList>
            <person name="Probst A.J."/>
            <person name="Ladd B."/>
            <person name="Jarett J.K."/>
            <person name="Geller-Mcgrath D.E."/>
            <person name="Sieber C.M.K."/>
            <person name="Emerson J.B."/>
            <person name="Anantharaman K."/>
            <person name="Thomas B.C."/>
            <person name="Malmstrom R."/>
            <person name="Stieglmeier M."/>
            <person name="Klingl A."/>
            <person name="Woyke T."/>
            <person name="Ryan C.M."/>
            <person name="Banfield J.F."/>
        </authorList>
    </citation>
    <scope>NUCLEOTIDE SEQUENCE [LARGE SCALE GENOMIC DNA]</scope>
</reference>
<accession>A0A2H0W9U1</accession>
<keyword evidence="2" id="KW-1133">Transmembrane helix</keyword>
<name>A0A2H0W9U1_9BACT</name>
<gene>
    <name evidence="3" type="ORF">COT75_01390</name>
</gene>
<keyword evidence="2" id="KW-0812">Transmembrane</keyword>
<evidence type="ECO:0000256" key="2">
    <source>
        <dbReference type="SAM" id="Phobius"/>
    </source>
</evidence>
<keyword evidence="2" id="KW-0472">Membrane</keyword>
<evidence type="ECO:0000313" key="3">
    <source>
        <dbReference type="EMBL" id="PIS09434.1"/>
    </source>
</evidence>
<comment type="caution">
    <text evidence="3">The sequence shown here is derived from an EMBL/GenBank/DDBJ whole genome shotgun (WGS) entry which is preliminary data.</text>
</comment>
<feature type="compositionally biased region" description="Polar residues" evidence="1">
    <location>
        <begin position="67"/>
        <end position="81"/>
    </location>
</feature>
<feature type="transmembrane region" description="Helical" evidence="2">
    <location>
        <begin position="12"/>
        <end position="36"/>
    </location>
</feature>
<dbReference type="Proteomes" id="UP000230093">
    <property type="component" value="Unassembled WGS sequence"/>
</dbReference>
<dbReference type="EMBL" id="PEZT01000009">
    <property type="protein sequence ID" value="PIS09434.1"/>
    <property type="molecule type" value="Genomic_DNA"/>
</dbReference>
<evidence type="ECO:0000313" key="4">
    <source>
        <dbReference type="Proteomes" id="UP000230093"/>
    </source>
</evidence>
<protein>
    <submittedName>
        <fullName evidence="3">Uncharacterized protein</fullName>
    </submittedName>
</protein>
<organism evidence="3 4">
    <name type="scientific">Candidatus Beckwithbacteria bacterium CG10_big_fil_rev_8_21_14_0_10_34_10</name>
    <dbReference type="NCBI Taxonomy" id="1974495"/>
    <lineage>
        <taxon>Bacteria</taxon>
        <taxon>Candidatus Beckwithiibacteriota</taxon>
    </lineage>
</organism>
<sequence>MVEKEKDKNYLILKVLIYFLTTILVFLAGGFTFYFLQTKVLNKSEEKKTVPAAEKQPAPVEEGQEQPMINSEPASTNTLESNVPVVEEKSDFELIKEALATRFSKDLGATTANIGKQIGNYVSGGVKFEGEIGGAWFLAYKGASGWVIVSAGNGTIPCTDIEPYNFPVELVPECSREDGSIVYR</sequence>